<dbReference type="GO" id="GO:0016787">
    <property type="term" value="F:hydrolase activity"/>
    <property type="evidence" value="ECO:0007669"/>
    <property type="project" value="UniProtKB-KW"/>
</dbReference>
<dbReference type="PRINTS" id="PR00412">
    <property type="entry name" value="EPOXHYDRLASE"/>
</dbReference>
<dbReference type="InterPro" id="IPR000639">
    <property type="entry name" value="Epox_hydrolase-like"/>
</dbReference>
<sequence length="291" mass="33073">MAFIASANHLEAAGSKVFYRQAGPTDPNAPTILLLMGFPSSSHQFRNLMPLLAEKGYRVIAPDFPGYGFTTVPEGYKYKFDNLAGTIDAFITELKLNKFALYIFDYGAPVGLRLALKHPEKVTAIVTQNGNAYNEGLGDFWNPFRKYWASGAQEDRDALRSLLVLSATKWQYENGSPHPEKVAPEAYYLDQALMDREGNKEIQLDLFYDYRTNLPLYPSFQEYFRTSGVPVLAIWGKNDEIFIYPGAEAYKKDVKKLELKLLDAPHFAIETNEVEFAESMDTFFNKYNVFN</sequence>
<dbReference type="InterPro" id="IPR051340">
    <property type="entry name" value="Haloalkane_dehalogenase"/>
</dbReference>
<accession>A0ABR0S8P5</accession>
<dbReference type="Pfam" id="PF00561">
    <property type="entry name" value="Abhydrolase_1"/>
    <property type="match status" value="1"/>
</dbReference>
<dbReference type="InterPro" id="IPR000073">
    <property type="entry name" value="AB_hydrolase_1"/>
</dbReference>
<evidence type="ECO:0000256" key="1">
    <source>
        <dbReference type="ARBA" id="ARBA00022801"/>
    </source>
</evidence>
<dbReference type="PANTHER" id="PTHR42977:SF3">
    <property type="entry name" value="AB HYDROLASE-1 DOMAIN-CONTAINING PROTEIN"/>
    <property type="match status" value="1"/>
</dbReference>
<gene>
    <name evidence="3" type="ORF">PT974_12341</name>
</gene>
<organism evidence="3 4">
    <name type="scientific">Cladobotryum mycophilum</name>
    <dbReference type="NCBI Taxonomy" id="491253"/>
    <lineage>
        <taxon>Eukaryota</taxon>
        <taxon>Fungi</taxon>
        <taxon>Dikarya</taxon>
        <taxon>Ascomycota</taxon>
        <taxon>Pezizomycotina</taxon>
        <taxon>Sordariomycetes</taxon>
        <taxon>Hypocreomycetidae</taxon>
        <taxon>Hypocreales</taxon>
        <taxon>Hypocreaceae</taxon>
        <taxon>Cladobotryum</taxon>
    </lineage>
</organism>
<evidence type="ECO:0000313" key="3">
    <source>
        <dbReference type="EMBL" id="KAK5988201.1"/>
    </source>
</evidence>
<name>A0ABR0S8P5_9HYPO</name>
<evidence type="ECO:0000313" key="4">
    <source>
        <dbReference type="Proteomes" id="UP001338125"/>
    </source>
</evidence>
<keyword evidence="1 3" id="KW-0378">Hydrolase</keyword>
<dbReference type="PRINTS" id="PR00111">
    <property type="entry name" value="ABHYDROLASE"/>
</dbReference>
<dbReference type="SUPFAM" id="SSF53474">
    <property type="entry name" value="alpha/beta-Hydrolases"/>
    <property type="match status" value="1"/>
</dbReference>
<dbReference type="Gene3D" id="3.40.50.1820">
    <property type="entry name" value="alpha/beta hydrolase"/>
    <property type="match status" value="1"/>
</dbReference>
<dbReference type="InterPro" id="IPR029058">
    <property type="entry name" value="AB_hydrolase_fold"/>
</dbReference>
<dbReference type="Proteomes" id="UP001338125">
    <property type="component" value="Unassembled WGS sequence"/>
</dbReference>
<comment type="caution">
    <text evidence="3">The sequence shown here is derived from an EMBL/GenBank/DDBJ whole genome shotgun (WGS) entry which is preliminary data.</text>
</comment>
<feature type="domain" description="AB hydrolase-1" evidence="2">
    <location>
        <begin position="30"/>
        <end position="272"/>
    </location>
</feature>
<proteinExistence type="predicted"/>
<dbReference type="EMBL" id="JAVFKD010000016">
    <property type="protein sequence ID" value="KAK5988201.1"/>
    <property type="molecule type" value="Genomic_DNA"/>
</dbReference>
<protein>
    <submittedName>
        <fullName evidence="3">Hydrolase</fullName>
    </submittedName>
</protein>
<dbReference type="PANTHER" id="PTHR42977">
    <property type="entry name" value="HYDROLASE-RELATED"/>
    <property type="match status" value="1"/>
</dbReference>
<evidence type="ECO:0000259" key="2">
    <source>
        <dbReference type="Pfam" id="PF00561"/>
    </source>
</evidence>
<reference evidence="3 4" key="1">
    <citation type="submission" date="2024-01" db="EMBL/GenBank/DDBJ databases">
        <title>Complete genome of Cladobotryum mycophilum ATHUM6906.</title>
        <authorList>
            <person name="Christinaki A.C."/>
            <person name="Myridakis A.I."/>
            <person name="Kouvelis V.N."/>
        </authorList>
    </citation>
    <scope>NUCLEOTIDE SEQUENCE [LARGE SCALE GENOMIC DNA]</scope>
    <source>
        <strain evidence="3 4">ATHUM6906</strain>
    </source>
</reference>
<keyword evidence="4" id="KW-1185">Reference proteome</keyword>